<comment type="pathway">
    <text evidence="1">Amino-acid biosynthesis; L-asparagine biosynthesis; L-asparagine from L-aspartate (L-Gln route): step 1/1.</text>
</comment>
<reference evidence="12" key="1">
    <citation type="submission" date="2013-07" db="EMBL/GenBank/DDBJ databases">
        <title>Sub-species coevolution in mutualistic symbiosis.</title>
        <authorList>
            <person name="Murfin K."/>
            <person name="Klassen J."/>
            <person name="Lee M."/>
            <person name="Forst S."/>
            <person name="Stock P."/>
            <person name="Goodrich-Blair H."/>
        </authorList>
    </citation>
    <scope>NUCLEOTIDE SEQUENCE [LARGE SCALE GENOMIC DNA]</scope>
    <source>
        <strain evidence="12">Kraussei Quebec</strain>
    </source>
</reference>
<dbReference type="InterPro" id="IPR017932">
    <property type="entry name" value="GATase_2_dom"/>
</dbReference>
<gene>
    <name evidence="12" type="ORF">XBKQ1_2610008</name>
</gene>
<keyword evidence="12" id="KW-0436">Ligase</keyword>
<dbReference type="PIRSF" id="PIRSF001589">
    <property type="entry name" value="Asn_synthetase_glu-h"/>
    <property type="match status" value="1"/>
</dbReference>
<dbReference type="EMBL" id="CBSY010000181">
    <property type="protein sequence ID" value="CDH20378.1"/>
    <property type="molecule type" value="Genomic_DNA"/>
</dbReference>
<dbReference type="InterPro" id="IPR001962">
    <property type="entry name" value="Asn_synthase"/>
</dbReference>
<keyword evidence="8" id="KW-0028">Amino-acid biosynthesis</keyword>
<evidence type="ECO:0000256" key="2">
    <source>
        <dbReference type="ARBA" id="ARBA00005752"/>
    </source>
</evidence>
<dbReference type="RefSeq" id="WP_038249517.1">
    <property type="nucleotide sequence ID" value="NZ_CAWLZI010000244.1"/>
</dbReference>
<dbReference type="InterPro" id="IPR029055">
    <property type="entry name" value="Ntn_hydrolases_N"/>
</dbReference>
<comment type="similarity">
    <text evidence="2">Belongs to the asparagine synthetase family.</text>
</comment>
<evidence type="ECO:0000256" key="10">
    <source>
        <dbReference type="PIRSR" id="PIRSR001589-3"/>
    </source>
</evidence>
<dbReference type="InterPro" id="IPR051786">
    <property type="entry name" value="ASN_synthetase/amidase"/>
</dbReference>
<proteinExistence type="inferred from homology"/>
<organism evidence="12 13">
    <name type="scientific">Xenorhabdus bovienii str. kraussei Quebec</name>
    <dbReference type="NCBI Taxonomy" id="1398203"/>
    <lineage>
        <taxon>Bacteria</taxon>
        <taxon>Pseudomonadati</taxon>
        <taxon>Pseudomonadota</taxon>
        <taxon>Gammaproteobacteria</taxon>
        <taxon>Enterobacterales</taxon>
        <taxon>Morganellaceae</taxon>
        <taxon>Xenorhabdus</taxon>
    </lineage>
</organism>
<dbReference type="Gene3D" id="3.60.20.10">
    <property type="entry name" value="Glutamine Phosphoribosylpyrophosphate, subunit 1, domain 1"/>
    <property type="match status" value="1"/>
</dbReference>
<protein>
    <recommendedName>
        <fullName evidence="3">asparagine synthase (glutamine-hydrolyzing)</fullName>
        <ecNumber evidence="3">6.3.5.4</ecNumber>
    </recommendedName>
</protein>
<feature type="binding site" evidence="9">
    <location>
        <position position="99"/>
    </location>
    <ligand>
        <name>L-glutamine</name>
        <dbReference type="ChEBI" id="CHEBI:58359"/>
    </ligand>
</feature>
<dbReference type="OrthoDB" id="9763290at2"/>
<dbReference type="SUPFAM" id="SSF56235">
    <property type="entry name" value="N-terminal nucleophile aminohydrolases (Ntn hydrolases)"/>
    <property type="match status" value="1"/>
</dbReference>
<dbReference type="CDD" id="cd01991">
    <property type="entry name" value="Asn_synthase_B_C"/>
    <property type="match status" value="1"/>
</dbReference>
<keyword evidence="4 9" id="KW-0547">Nucleotide-binding</keyword>
<name>A0A077PH35_XENBV</name>
<evidence type="ECO:0000259" key="11">
    <source>
        <dbReference type="PROSITE" id="PS51278"/>
    </source>
</evidence>
<dbReference type="HOGENOM" id="CLU_014658_3_0_6"/>
<evidence type="ECO:0000256" key="9">
    <source>
        <dbReference type="PIRSR" id="PIRSR001589-2"/>
    </source>
</evidence>
<dbReference type="Proteomes" id="UP000028500">
    <property type="component" value="Unassembled WGS sequence"/>
</dbReference>
<dbReference type="InterPro" id="IPR006426">
    <property type="entry name" value="Asn_synth_AEB"/>
</dbReference>
<feature type="active site" description="For GATase activity" evidence="8">
    <location>
        <position position="2"/>
    </location>
</feature>
<dbReference type="NCBIfam" id="TIGR01536">
    <property type="entry name" value="asn_synth_AEB"/>
    <property type="match status" value="1"/>
</dbReference>
<dbReference type="GO" id="GO:0006529">
    <property type="term" value="P:asparagine biosynthetic process"/>
    <property type="evidence" value="ECO:0007669"/>
    <property type="project" value="UniProtKB-KW"/>
</dbReference>
<dbReference type="AlphaFoldDB" id="A0A077PH35"/>
<feature type="site" description="Important for beta-aspartyl-AMP intermediate formation" evidence="10">
    <location>
        <position position="365"/>
    </location>
</feature>
<evidence type="ECO:0000256" key="4">
    <source>
        <dbReference type="ARBA" id="ARBA00022741"/>
    </source>
</evidence>
<comment type="caution">
    <text evidence="12">The sequence shown here is derived from an EMBL/GenBank/DDBJ whole genome shotgun (WGS) entry which is preliminary data.</text>
</comment>
<evidence type="ECO:0000256" key="8">
    <source>
        <dbReference type="PIRSR" id="PIRSR001589-1"/>
    </source>
</evidence>
<dbReference type="Pfam" id="PF13522">
    <property type="entry name" value="GATase_6"/>
    <property type="match status" value="1"/>
</dbReference>
<keyword evidence="8" id="KW-0061">Asparagine biosynthesis</keyword>
<dbReference type="PANTHER" id="PTHR43284">
    <property type="entry name" value="ASPARAGINE SYNTHETASE (GLUTAMINE-HYDROLYZING)"/>
    <property type="match status" value="1"/>
</dbReference>
<comment type="catalytic activity">
    <reaction evidence="7">
        <text>L-aspartate + L-glutamine + ATP + H2O = L-asparagine + L-glutamate + AMP + diphosphate + H(+)</text>
        <dbReference type="Rhea" id="RHEA:12228"/>
        <dbReference type="ChEBI" id="CHEBI:15377"/>
        <dbReference type="ChEBI" id="CHEBI:15378"/>
        <dbReference type="ChEBI" id="CHEBI:29985"/>
        <dbReference type="ChEBI" id="CHEBI:29991"/>
        <dbReference type="ChEBI" id="CHEBI:30616"/>
        <dbReference type="ChEBI" id="CHEBI:33019"/>
        <dbReference type="ChEBI" id="CHEBI:58048"/>
        <dbReference type="ChEBI" id="CHEBI:58359"/>
        <dbReference type="ChEBI" id="CHEBI:456215"/>
        <dbReference type="EC" id="6.3.5.4"/>
    </reaction>
</comment>
<dbReference type="InterPro" id="IPR033738">
    <property type="entry name" value="AsnB_N"/>
</dbReference>
<evidence type="ECO:0000313" key="12">
    <source>
        <dbReference type="EMBL" id="CDH20378.1"/>
    </source>
</evidence>
<dbReference type="Gene3D" id="3.40.50.620">
    <property type="entry name" value="HUPs"/>
    <property type="match status" value="1"/>
</dbReference>
<dbReference type="Pfam" id="PF00733">
    <property type="entry name" value="Asn_synthase"/>
    <property type="match status" value="1"/>
</dbReference>
<evidence type="ECO:0000256" key="6">
    <source>
        <dbReference type="ARBA" id="ARBA00022962"/>
    </source>
</evidence>
<dbReference type="EC" id="6.3.5.4" evidence="3"/>
<dbReference type="SUPFAM" id="SSF52402">
    <property type="entry name" value="Adenine nucleotide alpha hydrolases-like"/>
    <property type="match status" value="1"/>
</dbReference>
<sequence length="564" mass="64775">MCGIFLAISKTDQLLDGSKLVSAAQRMSHRGPDSFSYYQDGRVFMAHARLSIVGGKDAKQPVYNEDQTVASIVNGEIFDYKSLKEDLILGRHNIQSSSDSELICHLYEDFEEKVSENLNGMFSLFIHDRKKNKVVISRDRFGIKPLVYFENEKYIFYCSDIEPILKLSEGIIEIDRESLSHFLTTGYPEPNKTIFTGVNVFLPSTTKVICLNDLSSEQYEYWRPNFPDSQLKVSSEQIHSMVDLFKKNFEKICEEYIDISVPYGVYLSGGLDSSAVYSCIKNTKLDILSLGFDTASFDEQSFQKLMTNGTENQVHVVNGDNLTIEELNQTFRSLECPQVFTLDGPMQRLSKAAKGLGLKVILTGDGADELLGGYNHFEALIEAQKNAHKFSNPSFKSDYIKYLNTIGLSADYAEEVIDLFKDEKPWFIDVFGFLPPWLVVWIFSWRASKSIIKGIYNPFWQDPNSFIVKFCKKIDKNISHLDKSIQLELRSRLPSWTLWRADKNAMANSIEVRPPFLDNRISDFLLKLPSQLKRGLYREKLFLKWSFRNSIDYSIIKRKKLVVY</sequence>
<evidence type="ECO:0000256" key="7">
    <source>
        <dbReference type="ARBA" id="ARBA00048741"/>
    </source>
</evidence>
<dbReference type="GO" id="GO:0004066">
    <property type="term" value="F:asparagine synthase (glutamine-hydrolyzing) activity"/>
    <property type="evidence" value="ECO:0007669"/>
    <property type="project" value="UniProtKB-EC"/>
</dbReference>
<dbReference type="InterPro" id="IPR014729">
    <property type="entry name" value="Rossmann-like_a/b/a_fold"/>
</dbReference>
<evidence type="ECO:0000256" key="1">
    <source>
        <dbReference type="ARBA" id="ARBA00005187"/>
    </source>
</evidence>
<dbReference type="CDD" id="cd00712">
    <property type="entry name" value="AsnB"/>
    <property type="match status" value="1"/>
</dbReference>
<evidence type="ECO:0000256" key="3">
    <source>
        <dbReference type="ARBA" id="ARBA00012737"/>
    </source>
</evidence>
<dbReference type="GO" id="GO:0005524">
    <property type="term" value="F:ATP binding"/>
    <property type="evidence" value="ECO:0007669"/>
    <property type="project" value="UniProtKB-KW"/>
</dbReference>
<keyword evidence="6 8" id="KW-0315">Glutamine amidotransferase</keyword>
<accession>A0A077PH35</accession>
<keyword evidence="13" id="KW-1185">Reference proteome</keyword>
<evidence type="ECO:0000313" key="13">
    <source>
        <dbReference type="Proteomes" id="UP000028500"/>
    </source>
</evidence>
<evidence type="ECO:0000256" key="5">
    <source>
        <dbReference type="ARBA" id="ARBA00022840"/>
    </source>
</evidence>
<dbReference type="PROSITE" id="PS51278">
    <property type="entry name" value="GATASE_TYPE_2"/>
    <property type="match status" value="1"/>
</dbReference>
<feature type="domain" description="Glutamine amidotransferase type-2" evidence="11">
    <location>
        <begin position="2"/>
        <end position="185"/>
    </location>
</feature>
<dbReference type="PANTHER" id="PTHR43284:SF1">
    <property type="entry name" value="ASPARAGINE SYNTHETASE"/>
    <property type="match status" value="1"/>
</dbReference>
<keyword evidence="5 9" id="KW-0067">ATP-binding</keyword>